<sequence>MKTKWLFKLFSALIAIMVVTGCNNDDTDNDMNNQEEMQPGEDTNEGVGDDENDAVPDEEDAVEDAEDMNDADNTDE</sequence>
<feature type="chain" id="PRO_5001904732" description="Lipoprotein" evidence="2">
    <location>
        <begin position="25"/>
        <end position="76"/>
    </location>
</feature>
<proteinExistence type="predicted"/>
<name>A0A094IXE5_9BACL</name>
<keyword evidence="2" id="KW-0732">Signal</keyword>
<evidence type="ECO:0000313" key="3">
    <source>
        <dbReference type="EMBL" id="KFZ32335.1"/>
    </source>
</evidence>
<dbReference type="EMBL" id="JPZO01000068">
    <property type="protein sequence ID" value="KFZ32335.1"/>
    <property type="molecule type" value="Genomic_DNA"/>
</dbReference>
<evidence type="ECO:0000256" key="2">
    <source>
        <dbReference type="SAM" id="SignalP"/>
    </source>
</evidence>
<organism evidence="3">
    <name type="scientific">Anoxybacillus flavithermus</name>
    <dbReference type="NCBI Taxonomy" id="33934"/>
    <lineage>
        <taxon>Bacteria</taxon>
        <taxon>Bacillati</taxon>
        <taxon>Bacillota</taxon>
        <taxon>Bacilli</taxon>
        <taxon>Bacillales</taxon>
        <taxon>Anoxybacillaceae</taxon>
        <taxon>Anoxybacillus</taxon>
    </lineage>
</organism>
<evidence type="ECO:0008006" key="4">
    <source>
        <dbReference type="Google" id="ProtNLM"/>
    </source>
</evidence>
<gene>
    <name evidence="3" type="ORF">JS44_10760</name>
</gene>
<dbReference type="AlphaFoldDB" id="A0A094IXE5"/>
<comment type="caution">
    <text evidence="3">The sequence shown here is derived from an EMBL/GenBank/DDBJ whole genome shotgun (WGS) entry which is preliminary data.</text>
</comment>
<accession>A0A094IXE5</accession>
<protein>
    <recommendedName>
        <fullName evidence="4">Lipoprotein</fullName>
    </recommendedName>
</protein>
<feature type="signal peptide" evidence="2">
    <location>
        <begin position="1"/>
        <end position="24"/>
    </location>
</feature>
<reference evidence="3" key="1">
    <citation type="submission" date="2014-08" db="EMBL/GenBank/DDBJ databases">
        <title>Fullgenome sequencing of Anoxybacillus sp.25 isolate from Garga hot-spring Russia.</title>
        <authorList>
            <person name="Rozanov A.S."/>
            <person name="Kotenko A.V."/>
            <person name="Malup T.K."/>
            <person name="Peltek S.E."/>
        </authorList>
    </citation>
    <scope>NUCLEOTIDE SEQUENCE [LARGE SCALE GENOMIC DNA]</scope>
    <source>
        <strain evidence="3">25</strain>
    </source>
</reference>
<feature type="compositionally biased region" description="Acidic residues" evidence="1">
    <location>
        <begin position="38"/>
        <end position="76"/>
    </location>
</feature>
<dbReference type="PROSITE" id="PS51257">
    <property type="entry name" value="PROKAR_LIPOPROTEIN"/>
    <property type="match status" value="1"/>
</dbReference>
<evidence type="ECO:0000256" key="1">
    <source>
        <dbReference type="SAM" id="MobiDB-lite"/>
    </source>
</evidence>
<feature type="region of interest" description="Disordered" evidence="1">
    <location>
        <begin position="22"/>
        <end position="76"/>
    </location>
</feature>